<keyword evidence="9 12" id="KW-0472">Membrane</keyword>
<evidence type="ECO:0000256" key="9">
    <source>
        <dbReference type="ARBA" id="ARBA00023136"/>
    </source>
</evidence>
<reference evidence="18 19" key="1">
    <citation type="submission" date="2023-09" db="EMBL/GenBank/DDBJ databases">
        <authorList>
            <person name="Wang M."/>
        </authorList>
    </citation>
    <scope>NUCLEOTIDE SEQUENCE [LARGE SCALE GENOMIC DNA]</scope>
    <source>
        <strain evidence="18">GT-2023</strain>
        <tissue evidence="18">Liver</tissue>
    </source>
</reference>
<evidence type="ECO:0000256" key="15">
    <source>
        <dbReference type="SAM" id="Phobius"/>
    </source>
</evidence>
<evidence type="ECO:0000313" key="18">
    <source>
        <dbReference type="EMBL" id="KAL1252143.1"/>
    </source>
</evidence>
<evidence type="ECO:0008006" key="20">
    <source>
        <dbReference type="Google" id="ProtNLM"/>
    </source>
</evidence>
<feature type="transmembrane region" description="Helical" evidence="15">
    <location>
        <begin position="453"/>
        <end position="477"/>
    </location>
</feature>
<feature type="compositionally biased region" description="Polar residues" evidence="14">
    <location>
        <begin position="518"/>
        <end position="536"/>
    </location>
</feature>
<proteinExistence type="predicted"/>
<keyword evidence="11 13" id="KW-0371">Homeobox</keyword>
<dbReference type="Proteomes" id="UP001558613">
    <property type="component" value="Unassembled WGS sequence"/>
</dbReference>
<dbReference type="Pfam" id="PF03798">
    <property type="entry name" value="TRAM_LAG1_CLN8"/>
    <property type="match status" value="1"/>
</dbReference>
<accession>A0ABR3LH34</accession>
<sequence length="536" mass="62135">MNTTTTDSGLYKLQTESSRNCYSVTSIMTFKVLVTGPSSVLSVGIPFVFVLPLGAAVVGFIYRHRRRSIKGSQHRAGGNGVRFQSLTKIRTLPHAASSRVWKHLQHVHTQTTHARGREREKGGGESFATRIFSFFSSSSLSEFSSFLSNMAALSAWFWNERFWLPHNVTWADLADPAPGVEYPKAGHLLSALPLALGIFAVRIVFERCIAGPCASILQIQTELSRRAQPNAVLEKVFTSITKSPDSRHLEGLSKQLDWDVRKVQRWFRQRRNQDKPSTRTKFCESMWRFTFYLCIFIYGIRFLWQSPWMWDTRHCWYNYPYQVLTSGLYYYYITELSFYWSLMFSQFTDIKRKDFLIMFVHHLATISLISFSYVNNMLRVGSLVMCVHDTSDFLLEAAKLANYAKYQRLCDFLFVVFSMIFFGTRLIIFPFWILNTTLFESWEIIGPYPSWWLFNILLLVLQVLHIIWSYLIARIAFKAIMRGKVSKDDRSDIESSSEEETEMTPKERLKAASPRGENGTNGHFGSKSWSQNHKNW</sequence>
<dbReference type="InterPro" id="IPR001356">
    <property type="entry name" value="HD"/>
</dbReference>
<evidence type="ECO:0000256" key="6">
    <source>
        <dbReference type="ARBA" id="ARBA00022824"/>
    </source>
</evidence>
<dbReference type="PROSITE" id="PS50922">
    <property type="entry name" value="TLC"/>
    <property type="match status" value="1"/>
</dbReference>
<keyword evidence="5 12" id="KW-0812">Transmembrane</keyword>
<comment type="caution">
    <text evidence="18">The sequence shown here is derived from an EMBL/GenBank/DDBJ whole genome shotgun (WGS) entry which is preliminary data.</text>
</comment>
<comment type="subcellular location">
    <subcellularLocation>
        <location evidence="1">Endoplasmic reticulum membrane</location>
        <topology evidence="1">Multi-pass membrane protein</topology>
    </subcellularLocation>
    <subcellularLocation>
        <location evidence="11 13">Nucleus</location>
    </subcellularLocation>
</comment>
<dbReference type="PANTHER" id="PTHR12560:SF8">
    <property type="entry name" value="CERAMIDE SYNTHASE 5"/>
    <property type="match status" value="1"/>
</dbReference>
<evidence type="ECO:0000256" key="1">
    <source>
        <dbReference type="ARBA" id="ARBA00004477"/>
    </source>
</evidence>
<feature type="DNA-binding region" description="Homeobox" evidence="11">
    <location>
        <begin position="235"/>
        <end position="278"/>
    </location>
</feature>
<evidence type="ECO:0000256" key="13">
    <source>
        <dbReference type="RuleBase" id="RU000682"/>
    </source>
</evidence>
<feature type="domain" description="Homeobox" evidence="16">
    <location>
        <begin position="233"/>
        <end position="277"/>
    </location>
</feature>
<evidence type="ECO:0000313" key="19">
    <source>
        <dbReference type="Proteomes" id="UP001558613"/>
    </source>
</evidence>
<feature type="transmembrane region" description="Helical" evidence="15">
    <location>
        <begin position="412"/>
        <end position="433"/>
    </location>
</feature>
<dbReference type="SMART" id="SM00724">
    <property type="entry name" value="TLC"/>
    <property type="match status" value="1"/>
</dbReference>
<organism evidence="18 19">
    <name type="scientific">Cirrhinus molitorella</name>
    <name type="common">mud carp</name>
    <dbReference type="NCBI Taxonomy" id="172907"/>
    <lineage>
        <taxon>Eukaryota</taxon>
        <taxon>Metazoa</taxon>
        <taxon>Chordata</taxon>
        <taxon>Craniata</taxon>
        <taxon>Vertebrata</taxon>
        <taxon>Euteleostomi</taxon>
        <taxon>Actinopterygii</taxon>
        <taxon>Neopterygii</taxon>
        <taxon>Teleostei</taxon>
        <taxon>Ostariophysi</taxon>
        <taxon>Cypriniformes</taxon>
        <taxon>Cyprinidae</taxon>
        <taxon>Labeoninae</taxon>
        <taxon>Labeonini</taxon>
        <taxon>Cirrhinus</taxon>
    </lineage>
</organism>
<dbReference type="Gene3D" id="1.10.10.60">
    <property type="entry name" value="Homeodomain-like"/>
    <property type="match status" value="1"/>
</dbReference>
<keyword evidence="6" id="KW-0256">Endoplasmic reticulum</keyword>
<keyword evidence="7 15" id="KW-1133">Transmembrane helix</keyword>
<dbReference type="CDD" id="cd00086">
    <property type="entry name" value="homeodomain"/>
    <property type="match status" value="1"/>
</dbReference>
<comment type="pathway">
    <text evidence="3">Sphingolipid metabolism.</text>
</comment>
<feature type="domain" description="TLC" evidence="17">
    <location>
        <begin position="280"/>
        <end position="481"/>
    </location>
</feature>
<dbReference type="InterPro" id="IPR009057">
    <property type="entry name" value="Homeodomain-like_sf"/>
</dbReference>
<evidence type="ECO:0000259" key="16">
    <source>
        <dbReference type="PROSITE" id="PS50071"/>
    </source>
</evidence>
<keyword evidence="11 13" id="KW-0539">Nucleus</keyword>
<evidence type="ECO:0000256" key="5">
    <source>
        <dbReference type="ARBA" id="ARBA00022692"/>
    </source>
</evidence>
<feature type="transmembrane region" description="Helical" evidence="15">
    <location>
        <begin position="289"/>
        <end position="309"/>
    </location>
</feature>
<dbReference type="PROSITE" id="PS50071">
    <property type="entry name" value="HOMEOBOX_2"/>
    <property type="match status" value="1"/>
</dbReference>
<evidence type="ECO:0000259" key="17">
    <source>
        <dbReference type="PROSITE" id="PS50922"/>
    </source>
</evidence>
<comment type="catalytic activity">
    <reaction evidence="10">
        <text>sphinganine + octadecanoyl-CoA = N-(octadecanoyl)-sphinganine + CoA + H(+)</text>
        <dbReference type="Rhea" id="RHEA:36547"/>
        <dbReference type="ChEBI" id="CHEBI:15378"/>
        <dbReference type="ChEBI" id="CHEBI:57287"/>
        <dbReference type="ChEBI" id="CHEBI:57394"/>
        <dbReference type="ChEBI" id="CHEBI:57817"/>
        <dbReference type="ChEBI" id="CHEBI:67033"/>
    </reaction>
    <physiologicalReaction direction="left-to-right" evidence="10">
        <dbReference type="Rhea" id="RHEA:36548"/>
    </physiologicalReaction>
</comment>
<evidence type="ECO:0000256" key="10">
    <source>
        <dbReference type="ARBA" id="ARBA00049036"/>
    </source>
</evidence>
<evidence type="ECO:0000256" key="12">
    <source>
        <dbReference type="PROSITE-ProRule" id="PRU00205"/>
    </source>
</evidence>
<gene>
    <name evidence="18" type="ORF">QQF64_019939</name>
</gene>
<feature type="region of interest" description="Disordered" evidence="14">
    <location>
        <begin position="491"/>
        <end position="536"/>
    </location>
</feature>
<evidence type="ECO:0000256" key="8">
    <source>
        <dbReference type="ARBA" id="ARBA00023098"/>
    </source>
</evidence>
<dbReference type="PANTHER" id="PTHR12560">
    <property type="entry name" value="LONGEVITY ASSURANCE FACTOR 1 LAG1"/>
    <property type="match status" value="1"/>
</dbReference>
<protein>
    <recommendedName>
        <fullName evidence="20">Ceramide synthase 5</fullName>
    </recommendedName>
</protein>
<dbReference type="InterPro" id="IPR016439">
    <property type="entry name" value="Lag1/Lac1-like"/>
</dbReference>
<dbReference type="SUPFAM" id="SSF46689">
    <property type="entry name" value="Homeodomain-like"/>
    <property type="match status" value="1"/>
</dbReference>
<evidence type="ECO:0000256" key="3">
    <source>
        <dbReference type="ARBA" id="ARBA00004991"/>
    </source>
</evidence>
<evidence type="ECO:0000256" key="4">
    <source>
        <dbReference type="ARBA" id="ARBA00022679"/>
    </source>
</evidence>
<feature type="transmembrane region" description="Helical" evidence="15">
    <location>
        <begin position="329"/>
        <end position="348"/>
    </location>
</feature>
<dbReference type="Pfam" id="PF00046">
    <property type="entry name" value="Homeodomain"/>
    <property type="match status" value="1"/>
</dbReference>
<keyword evidence="19" id="KW-1185">Reference proteome</keyword>
<keyword evidence="11 13" id="KW-0238">DNA-binding</keyword>
<comment type="pathway">
    <text evidence="2">Lipid metabolism; sphingolipid metabolism.</text>
</comment>
<feature type="transmembrane region" description="Helical" evidence="15">
    <location>
        <begin position="40"/>
        <end position="62"/>
    </location>
</feature>
<dbReference type="InterPro" id="IPR006634">
    <property type="entry name" value="TLC-dom"/>
</dbReference>
<dbReference type="EMBL" id="JAYMGO010000022">
    <property type="protein sequence ID" value="KAL1252143.1"/>
    <property type="molecule type" value="Genomic_DNA"/>
</dbReference>
<evidence type="ECO:0000256" key="2">
    <source>
        <dbReference type="ARBA" id="ARBA00004760"/>
    </source>
</evidence>
<evidence type="ECO:0000256" key="14">
    <source>
        <dbReference type="SAM" id="MobiDB-lite"/>
    </source>
</evidence>
<name>A0ABR3LH34_9TELE</name>
<keyword evidence="4" id="KW-0808">Transferase</keyword>
<evidence type="ECO:0000256" key="7">
    <source>
        <dbReference type="ARBA" id="ARBA00022989"/>
    </source>
</evidence>
<keyword evidence="8" id="KW-0443">Lipid metabolism</keyword>
<evidence type="ECO:0000256" key="11">
    <source>
        <dbReference type="PROSITE-ProRule" id="PRU00108"/>
    </source>
</evidence>